<accession>A0ABV4VE90</accession>
<keyword evidence="1" id="KW-0812">Transmembrane</keyword>
<dbReference type="InterPro" id="IPR013719">
    <property type="entry name" value="RTT106/SPT16-like_middle_dom"/>
</dbReference>
<feature type="transmembrane region" description="Helical" evidence="1">
    <location>
        <begin position="52"/>
        <end position="75"/>
    </location>
</feature>
<feature type="transmembrane region" description="Helical" evidence="1">
    <location>
        <begin position="21"/>
        <end position="40"/>
    </location>
</feature>
<reference evidence="3 4" key="1">
    <citation type="submission" date="2024-09" db="EMBL/GenBank/DDBJ databases">
        <authorList>
            <person name="Zhang Y."/>
        </authorList>
    </citation>
    <scope>NUCLEOTIDE SEQUENCE [LARGE SCALE GENOMIC DNA]</scope>
    <source>
        <strain evidence="3 4">ZJ318</strain>
    </source>
</reference>
<evidence type="ECO:0000259" key="2">
    <source>
        <dbReference type="SMART" id="SM01287"/>
    </source>
</evidence>
<comment type="caution">
    <text evidence="3">The sequence shown here is derived from an EMBL/GenBank/DDBJ whole genome shotgun (WGS) entry which is preliminary data.</text>
</comment>
<keyword evidence="1" id="KW-1133">Transmembrane helix</keyword>
<dbReference type="RefSeq" id="WP_342200636.1">
    <property type="nucleotide sequence ID" value="NZ_JBCATE010000001.1"/>
</dbReference>
<evidence type="ECO:0000256" key="1">
    <source>
        <dbReference type="SAM" id="Phobius"/>
    </source>
</evidence>
<evidence type="ECO:0000313" key="3">
    <source>
        <dbReference type="EMBL" id="MFB2618616.1"/>
    </source>
</evidence>
<evidence type="ECO:0000313" key="4">
    <source>
        <dbReference type="Proteomes" id="UP001576708"/>
    </source>
</evidence>
<organism evidence="3 4">
    <name type="scientific">Shewanella mangrovisoli</name>
    <dbReference type="NCBI Taxonomy" id="2864211"/>
    <lineage>
        <taxon>Bacteria</taxon>
        <taxon>Pseudomonadati</taxon>
        <taxon>Pseudomonadota</taxon>
        <taxon>Gammaproteobacteria</taxon>
        <taxon>Alteromonadales</taxon>
        <taxon>Shewanellaceae</taxon>
        <taxon>Shewanella</taxon>
    </lineage>
</organism>
<gene>
    <name evidence="3" type="ORF">ACE02W_02150</name>
</gene>
<name>A0ABV4VE90_9GAMM</name>
<dbReference type="EMBL" id="JBHFGU010000001">
    <property type="protein sequence ID" value="MFB2618616.1"/>
    <property type="molecule type" value="Genomic_DNA"/>
</dbReference>
<protein>
    <recommendedName>
        <fullName evidence="2">Histone chaperone RTT106/FACT complex subunit SPT16-like middle domain-containing protein</fullName>
    </recommendedName>
</protein>
<dbReference type="Proteomes" id="UP001576708">
    <property type="component" value="Unassembled WGS sequence"/>
</dbReference>
<feature type="domain" description="Histone chaperone RTT106/FACT complex subunit SPT16-like middle" evidence="2">
    <location>
        <begin position="99"/>
        <end position="184"/>
    </location>
</feature>
<keyword evidence="1" id="KW-0472">Membrane</keyword>
<keyword evidence="4" id="KW-1185">Reference proteome</keyword>
<proteinExistence type="predicted"/>
<sequence>MKQGPQNFIRRCAFQQELRSKQSGIMLLWIIPLIIASGPWKELTASLSTEPWDIGFTIVFVLAVVVAFFFAFMIISETIRLSKAAKDEQLRLAEAGPDGYYIDIYQEGLIFNLYDAEFHLFDMKQQFVPLDEIASTKYFKYRGTRRLTINFVQISGQVSFTNREINMDNFDFLKEFLETHVANQENKARK</sequence>
<dbReference type="SMART" id="SM01287">
    <property type="entry name" value="Rtt106"/>
    <property type="match status" value="1"/>
</dbReference>